<dbReference type="SUPFAM" id="SSF53756">
    <property type="entry name" value="UDP-Glycosyltransferase/glycogen phosphorylase"/>
    <property type="match status" value="1"/>
</dbReference>
<dbReference type="GO" id="GO:0032580">
    <property type="term" value="C:Golgi cisterna membrane"/>
    <property type="evidence" value="ECO:0007669"/>
    <property type="project" value="UniProtKB-SubCell"/>
</dbReference>
<feature type="domain" description="Fucosyltransferase C-terminal" evidence="13">
    <location>
        <begin position="172"/>
        <end position="348"/>
    </location>
</feature>
<name>A0AAD5XYC9_9FUNG</name>
<evidence type="ECO:0000256" key="12">
    <source>
        <dbReference type="RuleBase" id="RU003832"/>
    </source>
</evidence>
<keyword evidence="6 12" id="KW-0812">Transmembrane</keyword>
<keyword evidence="9" id="KW-0472">Membrane</keyword>
<sequence>MIVVEVKKKDTWLRRSENLKQYYCYLNEESGIETVSENELRSKNNNKFLSFENFENSGGLLGNDYSRLCSIKLTEKTTLGATAVMWVDDHPSLEIDPDIINDKDPGHLRIYFSMESRTNRKVHNPSGDFLIQNYFYDILMTYEMNSTIPLNYLNLNMESELYLNNEIENYKKSKKFKVAYFASNCGDHTGRDKFVAELSNYIEVHSFGKCRHNADPSILFPSCKSCNFAKECILKNFYFTLALENSYDIDYVTEKFYEPLKVGSIPIYRGAPNVAKFSPHEDSYINTNDFQNVKSLADYLHNIIEDDELHFQKTIGWRSERLKNAQFRNLTKFGFDSSICRLCFHIKENY</sequence>
<dbReference type="AlphaFoldDB" id="A0AAD5XYC9"/>
<dbReference type="Pfam" id="PF00852">
    <property type="entry name" value="Glyco_transf_10"/>
    <property type="match status" value="1"/>
</dbReference>
<evidence type="ECO:0000256" key="4">
    <source>
        <dbReference type="ARBA" id="ARBA00022676"/>
    </source>
</evidence>
<dbReference type="InterPro" id="IPR038577">
    <property type="entry name" value="GT10-like_C_sf"/>
</dbReference>
<keyword evidence="10" id="KW-0325">Glycoprotein</keyword>
<dbReference type="FunFam" id="3.40.50.11660:FF:000002">
    <property type="entry name" value="Alpha-(1,3)-fucosyltransferase"/>
    <property type="match status" value="1"/>
</dbReference>
<dbReference type="InterPro" id="IPR055270">
    <property type="entry name" value="Glyco_tran_10_C"/>
</dbReference>
<evidence type="ECO:0000313" key="14">
    <source>
        <dbReference type="EMBL" id="KAJ3226140.1"/>
    </source>
</evidence>
<evidence type="ECO:0000256" key="6">
    <source>
        <dbReference type="ARBA" id="ARBA00022692"/>
    </source>
</evidence>
<dbReference type="Proteomes" id="UP001211065">
    <property type="component" value="Unassembled WGS sequence"/>
</dbReference>
<keyword evidence="12" id="KW-0333">Golgi apparatus</keyword>
<evidence type="ECO:0000256" key="2">
    <source>
        <dbReference type="ARBA" id="ARBA00004922"/>
    </source>
</evidence>
<keyword evidence="7" id="KW-0735">Signal-anchor</keyword>
<evidence type="ECO:0000256" key="1">
    <source>
        <dbReference type="ARBA" id="ARBA00004606"/>
    </source>
</evidence>
<dbReference type="EMBL" id="JADGJW010000043">
    <property type="protein sequence ID" value="KAJ3226140.1"/>
    <property type="molecule type" value="Genomic_DNA"/>
</dbReference>
<evidence type="ECO:0000256" key="11">
    <source>
        <dbReference type="ARBA" id="ARBA00037847"/>
    </source>
</evidence>
<evidence type="ECO:0000256" key="8">
    <source>
        <dbReference type="ARBA" id="ARBA00022989"/>
    </source>
</evidence>
<comment type="pathway">
    <text evidence="2">Protein modification; protein glycosylation.</text>
</comment>
<protein>
    <recommendedName>
        <fullName evidence="12">Fucosyltransferase</fullName>
        <ecNumber evidence="12">2.4.1.-</ecNumber>
    </recommendedName>
</protein>
<gene>
    <name evidence="14" type="primary">A4LEA</name>
    <name evidence="14" type="ORF">HK099_005493</name>
</gene>
<comment type="similarity">
    <text evidence="3 12">Belongs to the glycosyltransferase 10 family.</text>
</comment>
<comment type="subcellular location">
    <subcellularLocation>
        <location evidence="11">Endomembrane system</location>
        <topology evidence="11">Single-pass membrane protein</topology>
    </subcellularLocation>
    <subcellularLocation>
        <location evidence="12">Golgi apparatus</location>
        <location evidence="12">Golgi stack membrane</location>
        <topology evidence="12">Single-pass type II membrane protein</topology>
    </subcellularLocation>
    <subcellularLocation>
        <location evidence="1">Membrane</location>
        <topology evidence="1">Single-pass type II membrane protein</topology>
    </subcellularLocation>
</comment>
<dbReference type="EC" id="2.4.1.-" evidence="12"/>
<evidence type="ECO:0000256" key="7">
    <source>
        <dbReference type="ARBA" id="ARBA00022968"/>
    </source>
</evidence>
<proteinExistence type="inferred from homology"/>
<organism evidence="14 15">
    <name type="scientific">Clydaea vesicula</name>
    <dbReference type="NCBI Taxonomy" id="447962"/>
    <lineage>
        <taxon>Eukaryota</taxon>
        <taxon>Fungi</taxon>
        <taxon>Fungi incertae sedis</taxon>
        <taxon>Chytridiomycota</taxon>
        <taxon>Chytridiomycota incertae sedis</taxon>
        <taxon>Chytridiomycetes</taxon>
        <taxon>Lobulomycetales</taxon>
        <taxon>Lobulomycetaceae</taxon>
        <taxon>Clydaea</taxon>
    </lineage>
</organism>
<evidence type="ECO:0000256" key="3">
    <source>
        <dbReference type="ARBA" id="ARBA00008919"/>
    </source>
</evidence>
<keyword evidence="15" id="KW-1185">Reference proteome</keyword>
<dbReference type="PANTHER" id="PTHR11929:SF194">
    <property type="entry name" value="ALPHA-(1,3)-FUCOSYLTRANSFERASE 10"/>
    <property type="match status" value="1"/>
</dbReference>
<evidence type="ECO:0000259" key="13">
    <source>
        <dbReference type="Pfam" id="PF00852"/>
    </source>
</evidence>
<comment type="caution">
    <text evidence="14">The sequence shown here is derived from an EMBL/GenBank/DDBJ whole genome shotgun (WGS) entry which is preliminary data.</text>
</comment>
<evidence type="ECO:0000256" key="9">
    <source>
        <dbReference type="ARBA" id="ARBA00023136"/>
    </source>
</evidence>
<dbReference type="PANTHER" id="PTHR11929">
    <property type="entry name" value="ALPHA- 1,3 -FUCOSYLTRANSFERASE"/>
    <property type="match status" value="1"/>
</dbReference>
<evidence type="ECO:0000256" key="10">
    <source>
        <dbReference type="ARBA" id="ARBA00023180"/>
    </source>
</evidence>
<accession>A0AAD5XYC9</accession>
<keyword evidence="8" id="KW-1133">Transmembrane helix</keyword>
<keyword evidence="4 12" id="KW-0328">Glycosyltransferase</keyword>
<evidence type="ECO:0000313" key="15">
    <source>
        <dbReference type="Proteomes" id="UP001211065"/>
    </source>
</evidence>
<dbReference type="Gene3D" id="3.40.50.11660">
    <property type="entry name" value="Glycosyl transferase family 10, C-terminal domain"/>
    <property type="match status" value="1"/>
</dbReference>
<reference evidence="14" key="1">
    <citation type="submission" date="2020-05" db="EMBL/GenBank/DDBJ databases">
        <title>Phylogenomic resolution of chytrid fungi.</title>
        <authorList>
            <person name="Stajich J.E."/>
            <person name="Amses K."/>
            <person name="Simmons R."/>
            <person name="Seto K."/>
            <person name="Myers J."/>
            <person name="Bonds A."/>
            <person name="Quandt C.A."/>
            <person name="Barry K."/>
            <person name="Liu P."/>
            <person name="Grigoriev I."/>
            <person name="Longcore J.E."/>
            <person name="James T.Y."/>
        </authorList>
    </citation>
    <scope>NUCLEOTIDE SEQUENCE</scope>
    <source>
        <strain evidence="14">JEL0476</strain>
    </source>
</reference>
<dbReference type="InterPro" id="IPR001503">
    <property type="entry name" value="Glyco_trans_10"/>
</dbReference>
<keyword evidence="5 12" id="KW-0808">Transferase</keyword>
<dbReference type="GO" id="GO:0008417">
    <property type="term" value="F:fucosyltransferase activity"/>
    <property type="evidence" value="ECO:0007669"/>
    <property type="project" value="InterPro"/>
</dbReference>
<evidence type="ECO:0000256" key="5">
    <source>
        <dbReference type="ARBA" id="ARBA00022679"/>
    </source>
</evidence>